<dbReference type="Proteomes" id="UP000265768">
    <property type="component" value="Unassembled WGS sequence"/>
</dbReference>
<dbReference type="Pfam" id="PF13625">
    <property type="entry name" value="Helicase_C_3"/>
    <property type="match status" value="1"/>
</dbReference>
<dbReference type="PROSITE" id="PS50800">
    <property type="entry name" value="SAP"/>
    <property type="match status" value="1"/>
</dbReference>
<reference evidence="3 4" key="1">
    <citation type="submission" date="2018-09" db="EMBL/GenBank/DDBJ databases">
        <title>YIM 75507 draft genome.</title>
        <authorList>
            <person name="Tang S."/>
            <person name="Feng Y."/>
        </authorList>
    </citation>
    <scope>NUCLEOTIDE SEQUENCE [LARGE SCALE GENOMIC DNA]</scope>
    <source>
        <strain evidence="3 4">YIM 75507</strain>
    </source>
</reference>
<feature type="domain" description="SAP" evidence="2">
    <location>
        <begin position="134"/>
        <end position="168"/>
    </location>
</feature>
<organism evidence="3 4">
    <name type="scientific">Bailinhaonella thermotolerans</name>
    <dbReference type="NCBI Taxonomy" id="1070861"/>
    <lineage>
        <taxon>Bacteria</taxon>
        <taxon>Bacillati</taxon>
        <taxon>Actinomycetota</taxon>
        <taxon>Actinomycetes</taxon>
        <taxon>Streptosporangiales</taxon>
        <taxon>Streptosporangiaceae</taxon>
        <taxon>Bailinhaonella</taxon>
    </lineage>
</organism>
<name>A0A3A4A0Z1_9ACTN</name>
<dbReference type="AlphaFoldDB" id="A0A3A4A0Z1"/>
<protein>
    <recommendedName>
        <fullName evidence="2">SAP domain-containing protein</fullName>
    </recommendedName>
</protein>
<dbReference type="EMBL" id="QZEY01000030">
    <property type="protein sequence ID" value="RJL20560.1"/>
    <property type="molecule type" value="Genomic_DNA"/>
</dbReference>
<accession>A0A3A4A0Z1</accession>
<proteinExistence type="predicted"/>
<gene>
    <name evidence="3" type="ORF">D5H75_39450</name>
</gene>
<feature type="compositionally biased region" description="Low complexity" evidence="1">
    <location>
        <begin position="719"/>
        <end position="734"/>
    </location>
</feature>
<dbReference type="InterPro" id="IPR032830">
    <property type="entry name" value="XPB/Ssl2_N"/>
</dbReference>
<dbReference type="OrthoDB" id="3415124at2"/>
<evidence type="ECO:0000256" key="1">
    <source>
        <dbReference type="SAM" id="MobiDB-lite"/>
    </source>
</evidence>
<keyword evidence="4" id="KW-1185">Reference proteome</keyword>
<evidence type="ECO:0000313" key="3">
    <source>
        <dbReference type="EMBL" id="RJL20560.1"/>
    </source>
</evidence>
<comment type="caution">
    <text evidence="3">The sequence shown here is derived from an EMBL/GenBank/DDBJ whole genome shotgun (WGS) entry which is preliminary data.</text>
</comment>
<dbReference type="RefSeq" id="WP_119931761.1">
    <property type="nucleotide sequence ID" value="NZ_QZEY01000030.1"/>
</dbReference>
<dbReference type="InterPro" id="IPR003034">
    <property type="entry name" value="SAP_dom"/>
</dbReference>
<feature type="region of interest" description="Disordered" evidence="1">
    <location>
        <begin position="715"/>
        <end position="734"/>
    </location>
</feature>
<sequence length="811" mass="85941">MAGLREWLAGLGVERLARVLEARGDGVAPPWPRRLDELAGRLVEPRRVLECLRRVPLPHTQVARACAVLDGEATADGLARFLGARPEDVERVLGELEEMALAWRGPDGVVRVPEALRGAWRAPFRLGRPARELMAAATSARVRDVAHTLGVGTSGHRREVIERVVGFFRDPARMGALLAAAPEGARELLEEYAWRGPDLPAENMYQGAGALRWAIDRGLVWPLDWDRGTMPREVALGVRGPGYHAPFDPEPPPLATDPVDPAELEHEAGAAAVHALDRVSTLLENLSKHPLPLLKSGGVGVKELRRLAREAGCGEDEVRLHLEVAAVARLLGRLDEAAGLVPTDRYDRWRAADPGTRLRVLLAAWLRMGRSPLRRTPGRAGAALLEEEYGVAHAHVRHAALNVLRGLPGGAAARDEEALGRSVHWNAPLLEPELIAESCPGAMAEAALLGVTGPGGGALSALGRALAALTGVAGEEGDDGVPEVEDDPALVRESERAVAAARTTALFGADLTAIVPGPPAAELAAVLDLAADREAQGVATVWRFHAAAVRRALDTGVSAAGLLDSLRAVAAGDLPQPLVYLVEDAARRHGEVAVVEVACCVRGDDTALLAEIAASRKLSRLGLRVLAPTVLASALPPAATLEALRAAGYSPVATDASGVMTVRRDAPRAAVPPVDRARHALVLADGRARWVRTEPGPGQAADPLTHARRLLAAERESAEPAGPAERPARAAGAGRTWSVIGRHASRLGPAEQTHLGFVVDHGIVVRVKVADGSEWTISHGELHGDQLDAWCSEISDYERFRLSEIVAVTPA</sequence>
<evidence type="ECO:0000313" key="4">
    <source>
        <dbReference type="Proteomes" id="UP000265768"/>
    </source>
</evidence>
<evidence type="ECO:0000259" key="2">
    <source>
        <dbReference type="PROSITE" id="PS50800"/>
    </source>
</evidence>